<evidence type="ECO:0000313" key="2">
    <source>
        <dbReference type="Proteomes" id="UP000011599"/>
    </source>
</evidence>
<dbReference type="Proteomes" id="UP000011599">
    <property type="component" value="Unassembled WGS sequence"/>
</dbReference>
<sequence length="62" mass="6613">MIVLIDCGVGDDPTFAYVNLSVYSSGVIEAANVIDGKLTIRVDDPTYATPADVNVDLPEVDR</sequence>
<accession>L9VKJ8</accession>
<organism evidence="1 2">
    <name type="scientific">Natronorubrum tibetense GA33</name>
    <dbReference type="NCBI Taxonomy" id="1114856"/>
    <lineage>
        <taxon>Archaea</taxon>
        <taxon>Methanobacteriati</taxon>
        <taxon>Methanobacteriota</taxon>
        <taxon>Stenosarchaea group</taxon>
        <taxon>Halobacteria</taxon>
        <taxon>Halobacteriales</taxon>
        <taxon>Natrialbaceae</taxon>
        <taxon>Natronorubrum</taxon>
    </lineage>
</organism>
<dbReference type="PATRIC" id="fig|1114856.3.peg.4039"/>
<reference evidence="1 2" key="1">
    <citation type="journal article" date="2014" name="PLoS Genet.">
        <title>Phylogenetically driven sequencing of extremely halophilic archaea reveals strategies for static and dynamic osmo-response.</title>
        <authorList>
            <person name="Becker E.A."/>
            <person name="Seitzer P.M."/>
            <person name="Tritt A."/>
            <person name="Larsen D."/>
            <person name="Krusor M."/>
            <person name="Yao A.I."/>
            <person name="Wu D."/>
            <person name="Madern D."/>
            <person name="Eisen J.A."/>
            <person name="Darling A.E."/>
            <person name="Facciotti M.T."/>
        </authorList>
    </citation>
    <scope>NUCLEOTIDE SEQUENCE [LARGE SCALE GENOMIC DNA]</scope>
    <source>
        <strain evidence="1 2">GA33</strain>
    </source>
</reference>
<dbReference type="OrthoDB" id="382368at2157"/>
<name>L9VKJ8_9EURY</name>
<comment type="caution">
    <text evidence="1">The sequence shown here is derived from an EMBL/GenBank/DDBJ whole genome shotgun (WGS) entry which is preliminary data.</text>
</comment>
<dbReference type="EMBL" id="AOHW01000045">
    <property type="protein sequence ID" value="ELY37735.1"/>
    <property type="molecule type" value="Genomic_DNA"/>
</dbReference>
<evidence type="ECO:0000313" key="1">
    <source>
        <dbReference type="EMBL" id="ELY37735.1"/>
    </source>
</evidence>
<dbReference type="RefSeq" id="WP_006092040.1">
    <property type="nucleotide sequence ID" value="NZ_AOHW01000045.1"/>
</dbReference>
<dbReference type="AlphaFoldDB" id="L9VKJ8"/>
<proteinExistence type="predicted"/>
<gene>
    <name evidence="1" type="ORF">C496_19545</name>
</gene>
<keyword evidence="2" id="KW-1185">Reference proteome</keyword>
<protein>
    <submittedName>
        <fullName evidence="1">Uncharacterized protein</fullName>
    </submittedName>
</protein>